<dbReference type="PANTHER" id="PTHR47064">
    <property type="entry name" value="PUTATIVE (AFU_ORTHOLOGUE AFUA_1G08990)-RELATED"/>
    <property type="match status" value="1"/>
</dbReference>
<dbReference type="SUPFAM" id="SSF63829">
    <property type="entry name" value="Calcium-dependent phosphotriesterase"/>
    <property type="match status" value="1"/>
</dbReference>
<keyword evidence="3" id="KW-1185">Reference proteome</keyword>
<feature type="domain" description="SMP-30/Gluconolactonase/LRE-like region" evidence="1">
    <location>
        <begin position="121"/>
        <end position="294"/>
    </location>
</feature>
<protein>
    <recommendedName>
        <fullName evidence="1">SMP-30/Gluconolactonase/LRE-like region domain-containing protein</fullName>
    </recommendedName>
</protein>
<dbReference type="AlphaFoldDB" id="A0AAN7GU67"/>
<comment type="caution">
    <text evidence="2">The sequence shown here is derived from an EMBL/GenBank/DDBJ whole genome shotgun (WGS) entry which is preliminary data.</text>
</comment>
<sequence>MINHTDGDPLFHEATIWHPETDEMFFCQSAGAAAAAAGLHKSAVVFKINLNEITPDIIRQRNASASVKVDLVDSDIPVINPNGGTNYKNKLLFLGEGQGDKIAPAVYLMEPKAPYKTKIVLDNFFGRQFNSLNDTCVNPRNGEIYFTDPTYGYVQELRPKQGLPNQVWRFDPETGDVRVAADGFKMPNGITFSPDGKYVYVTDTGMLQCCRGNDFGLPSTIYRYDVMEDGTFEIRKTFAYISPGIPDGIHCDTKGNVYTGCGDGVQVFNPSGKLIGKIHVGGTVANFGFAGKGRMVILTETELYCATLGAEGAFPGQLY</sequence>
<reference evidence="2" key="1">
    <citation type="journal article" date="2023" name="Mol. Phylogenet. Evol.">
        <title>Genome-scale phylogeny and comparative genomics of the fungal order Sordariales.</title>
        <authorList>
            <person name="Hensen N."/>
            <person name="Bonometti L."/>
            <person name="Westerberg I."/>
            <person name="Brannstrom I.O."/>
            <person name="Guillou S."/>
            <person name="Cros-Aarteil S."/>
            <person name="Calhoun S."/>
            <person name="Haridas S."/>
            <person name="Kuo A."/>
            <person name="Mondo S."/>
            <person name="Pangilinan J."/>
            <person name="Riley R."/>
            <person name="LaButti K."/>
            <person name="Andreopoulos B."/>
            <person name="Lipzen A."/>
            <person name="Chen C."/>
            <person name="Yan M."/>
            <person name="Daum C."/>
            <person name="Ng V."/>
            <person name="Clum A."/>
            <person name="Steindorff A."/>
            <person name="Ohm R.A."/>
            <person name="Martin F."/>
            <person name="Silar P."/>
            <person name="Natvig D.O."/>
            <person name="Lalanne C."/>
            <person name="Gautier V."/>
            <person name="Ament-Velasquez S.L."/>
            <person name="Kruys A."/>
            <person name="Hutchinson M.I."/>
            <person name="Powell A.J."/>
            <person name="Barry K."/>
            <person name="Miller A.N."/>
            <person name="Grigoriev I.V."/>
            <person name="Debuchy R."/>
            <person name="Gladieux P."/>
            <person name="Hiltunen Thoren M."/>
            <person name="Johannesson H."/>
        </authorList>
    </citation>
    <scope>NUCLEOTIDE SEQUENCE</scope>
    <source>
        <strain evidence="2">CBS 990.96</strain>
    </source>
</reference>
<dbReference type="PANTHER" id="PTHR47064:SF2">
    <property type="entry name" value="SMP-30_GLUCONOLACTONASE_LRE-LIKE REGION DOMAIN-CONTAINING PROTEIN-RELATED"/>
    <property type="match status" value="1"/>
</dbReference>
<name>A0AAN7GU67_9PEZI</name>
<dbReference type="InterPro" id="IPR052988">
    <property type="entry name" value="Oryzine_lactonohydrolase"/>
</dbReference>
<dbReference type="InterPro" id="IPR013658">
    <property type="entry name" value="SGL"/>
</dbReference>
<evidence type="ECO:0000313" key="3">
    <source>
        <dbReference type="Proteomes" id="UP001301958"/>
    </source>
</evidence>
<evidence type="ECO:0000313" key="2">
    <source>
        <dbReference type="EMBL" id="KAK4224927.1"/>
    </source>
</evidence>
<evidence type="ECO:0000259" key="1">
    <source>
        <dbReference type="Pfam" id="PF08450"/>
    </source>
</evidence>
<proteinExistence type="predicted"/>
<reference evidence="2" key="2">
    <citation type="submission" date="2023-05" db="EMBL/GenBank/DDBJ databases">
        <authorList>
            <consortium name="Lawrence Berkeley National Laboratory"/>
            <person name="Steindorff A."/>
            <person name="Hensen N."/>
            <person name="Bonometti L."/>
            <person name="Westerberg I."/>
            <person name="Brannstrom I.O."/>
            <person name="Guillou S."/>
            <person name="Cros-Aarteil S."/>
            <person name="Calhoun S."/>
            <person name="Haridas S."/>
            <person name="Kuo A."/>
            <person name="Mondo S."/>
            <person name="Pangilinan J."/>
            <person name="Riley R."/>
            <person name="Labutti K."/>
            <person name="Andreopoulos B."/>
            <person name="Lipzen A."/>
            <person name="Chen C."/>
            <person name="Yanf M."/>
            <person name="Daum C."/>
            <person name="Ng V."/>
            <person name="Clum A."/>
            <person name="Ohm R."/>
            <person name="Martin F."/>
            <person name="Silar P."/>
            <person name="Natvig D."/>
            <person name="Lalanne C."/>
            <person name="Gautier V."/>
            <person name="Ament-Velasquez S.L."/>
            <person name="Kruys A."/>
            <person name="Hutchinson M.I."/>
            <person name="Powell A.J."/>
            <person name="Barry K."/>
            <person name="Miller A.N."/>
            <person name="Grigoriev I.V."/>
            <person name="Debuchy R."/>
            <person name="Gladieux P."/>
            <person name="Thoren M.H."/>
            <person name="Johannesson H."/>
        </authorList>
    </citation>
    <scope>NUCLEOTIDE SEQUENCE</scope>
    <source>
        <strain evidence="2">CBS 990.96</strain>
    </source>
</reference>
<dbReference type="InterPro" id="IPR011042">
    <property type="entry name" value="6-blade_b-propeller_TolB-like"/>
</dbReference>
<accession>A0AAN7GU67</accession>
<organism evidence="2 3">
    <name type="scientific">Podospora fimiseda</name>
    <dbReference type="NCBI Taxonomy" id="252190"/>
    <lineage>
        <taxon>Eukaryota</taxon>
        <taxon>Fungi</taxon>
        <taxon>Dikarya</taxon>
        <taxon>Ascomycota</taxon>
        <taxon>Pezizomycotina</taxon>
        <taxon>Sordariomycetes</taxon>
        <taxon>Sordariomycetidae</taxon>
        <taxon>Sordariales</taxon>
        <taxon>Podosporaceae</taxon>
        <taxon>Podospora</taxon>
    </lineage>
</organism>
<dbReference type="EMBL" id="MU865380">
    <property type="protein sequence ID" value="KAK4224927.1"/>
    <property type="molecule type" value="Genomic_DNA"/>
</dbReference>
<dbReference type="Gene3D" id="2.120.10.30">
    <property type="entry name" value="TolB, C-terminal domain"/>
    <property type="match status" value="1"/>
</dbReference>
<dbReference type="Pfam" id="PF08450">
    <property type="entry name" value="SGL"/>
    <property type="match status" value="1"/>
</dbReference>
<dbReference type="Proteomes" id="UP001301958">
    <property type="component" value="Unassembled WGS sequence"/>
</dbReference>
<gene>
    <name evidence="2" type="ORF">QBC38DRAFT_484369</name>
</gene>